<feature type="signal peptide" evidence="3">
    <location>
        <begin position="1"/>
        <end position="21"/>
    </location>
</feature>
<proteinExistence type="inferred from homology"/>
<evidence type="ECO:0000313" key="6">
    <source>
        <dbReference type="Proteomes" id="UP000272400"/>
    </source>
</evidence>
<evidence type="ECO:0000259" key="4">
    <source>
        <dbReference type="Pfam" id="PF13458"/>
    </source>
</evidence>
<comment type="caution">
    <text evidence="5">The sequence shown here is derived from an EMBL/GenBank/DDBJ whole genome shotgun (WGS) entry which is preliminary data.</text>
</comment>
<gene>
    <name evidence="5" type="ORF">EDD29_5639</name>
</gene>
<organism evidence="5 6">
    <name type="scientific">Actinocorallia herbida</name>
    <dbReference type="NCBI Taxonomy" id="58109"/>
    <lineage>
        <taxon>Bacteria</taxon>
        <taxon>Bacillati</taxon>
        <taxon>Actinomycetota</taxon>
        <taxon>Actinomycetes</taxon>
        <taxon>Streptosporangiales</taxon>
        <taxon>Thermomonosporaceae</taxon>
        <taxon>Actinocorallia</taxon>
    </lineage>
</organism>
<evidence type="ECO:0000256" key="2">
    <source>
        <dbReference type="ARBA" id="ARBA00022729"/>
    </source>
</evidence>
<dbReference type="InterPro" id="IPR028081">
    <property type="entry name" value="Leu-bd"/>
</dbReference>
<feature type="chain" id="PRO_5017921301" evidence="3">
    <location>
        <begin position="22"/>
        <end position="414"/>
    </location>
</feature>
<dbReference type="PANTHER" id="PTHR30483:SF6">
    <property type="entry name" value="PERIPLASMIC BINDING PROTEIN OF ABC TRANSPORTER FOR NATURAL AMINO ACIDS"/>
    <property type="match status" value="1"/>
</dbReference>
<evidence type="ECO:0000256" key="1">
    <source>
        <dbReference type="ARBA" id="ARBA00010062"/>
    </source>
</evidence>
<keyword evidence="2 3" id="KW-0732">Signal</keyword>
<name>A0A3N1D3C2_9ACTN</name>
<dbReference type="Pfam" id="PF13458">
    <property type="entry name" value="Peripla_BP_6"/>
    <property type="match status" value="1"/>
</dbReference>
<dbReference type="EMBL" id="RJKE01000001">
    <property type="protein sequence ID" value="ROO87986.1"/>
    <property type="molecule type" value="Genomic_DNA"/>
</dbReference>
<reference evidence="5 6" key="1">
    <citation type="submission" date="2018-11" db="EMBL/GenBank/DDBJ databases">
        <title>Sequencing the genomes of 1000 actinobacteria strains.</title>
        <authorList>
            <person name="Klenk H.-P."/>
        </authorList>
    </citation>
    <scope>NUCLEOTIDE SEQUENCE [LARGE SCALE GENOMIC DNA]</scope>
    <source>
        <strain evidence="5 6">DSM 44254</strain>
    </source>
</reference>
<dbReference type="PANTHER" id="PTHR30483">
    <property type="entry name" value="LEUCINE-SPECIFIC-BINDING PROTEIN"/>
    <property type="match status" value="1"/>
</dbReference>
<evidence type="ECO:0000256" key="3">
    <source>
        <dbReference type="SAM" id="SignalP"/>
    </source>
</evidence>
<sequence length="414" mass="41840">MAVAAAALLALALTAACGADAGTADGTADTPAAPFDFGAPNAATGAPIKIGYVNEGQSAALDTTNEERSAKAVSDYANAYLGGLAGHRIELVPCQIKGTPSGAQACGSKFVRDGVVAVVGSSPGQPSPVIQQLGTAGIPFAANLLAEQQALRAENVFIFGNPLSVFGTPAQHAKQQGYKRAAIVVIDVPGSAAPAKQIAPMIFGNAGVQLDVVLVPPGTADMTPQVQTARTKNPQQWFVLGDPTFCSTAAKAFQTLAVPDALLFDSRCLGQNAASALPGIEKLKFVSTYSTDPADADYALMQGIFAEYGGVETDGSSLTAFQAMLSLVRAVNAAEPTEVTPASVAAALKSAPAVDYPLGHGIKIRCDSPLAAISPNICSTGGLLADADADASLKNFQAIDAGPLYAAPAAPAED</sequence>
<feature type="domain" description="Leucine-binding protein" evidence="4">
    <location>
        <begin position="47"/>
        <end position="367"/>
    </location>
</feature>
<dbReference type="Gene3D" id="3.40.50.2300">
    <property type="match status" value="2"/>
</dbReference>
<keyword evidence="6" id="KW-1185">Reference proteome</keyword>
<protein>
    <submittedName>
        <fullName evidence="5">ABC-type branched-subunit amino acid transport system substrate-binding protein</fullName>
    </submittedName>
</protein>
<comment type="similarity">
    <text evidence="1">Belongs to the leucine-binding protein family.</text>
</comment>
<dbReference type="AlphaFoldDB" id="A0A3N1D3C2"/>
<dbReference type="InterPro" id="IPR028082">
    <property type="entry name" value="Peripla_BP_I"/>
</dbReference>
<dbReference type="InterPro" id="IPR051010">
    <property type="entry name" value="BCAA_transport"/>
</dbReference>
<accession>A0A3N1D3C2</accession>
<evidence type="ECO:0000313" key="5">
    <source>
        <dbReference type="EMBL" id="ROO87986.1"/>
    </source>
</evidence>
<dbReference type="SUPFAM" id="SSF53822">
    <property type="entry name" value="Periplasmic binding protein-like I"/>
    <property type="match status" value="1"/>
</dbReference>
<dbReference type="Proteomes" id="UP000272400">
    <property type="component" value="Unassembled WGS sequence"/>
</dbReference>